<reference evidence="2" key="2">
    <citation type="submission" date="2025-08" db="UniProtKB">
        <authorList>
            <consortium name="Ensembl"/>
        </authorList>
    </citation>
    <scope>IDENTIFICATION</scope>
</reference>
<reference evidence="2" key="3">
    <citation type="submission" date="2025-09" db="UniProtKB">
        <authorList>
            <consortium name="Ensembl"/>
        </authorList>
    </citation>
    <scope>IDENTIFICATION</scope>
</reference>
<name>A0A4W5JRR0_9TELE</name>
<reference evidence="3" key="1">
    <citation type="submission" date="2018-06" db="EMBL/GenBank/DDBJ databases">
        <title>Genome assembly of Danube salmon.</title>
        <authorList>
            <person name="Macqueen D.J."/>
            <person name="Gundappa M.K."/>
        </authorList>
    </citation>
    <scope>NUCLEOTIDE SEQUENCE [LARGE SCALE GENOMIC DNA]</scope>
</reference>
<evidence type="ECO:0000313" key="2">
    <source>
        <dbReference type="Ensembl" id="ENSHHUP00000000885.1"/>
    </source>
</evidence>
<proteinExistence type="predicted"/>
<dbReference type="Proteomes" id="UP000314982">
    <property type="component" value="Unassembled WGS sequence"/>
</dbReference>
<dbReference type="GO" id="GO:0003723">
    <property type="term" value="F:RNA binding"/>
    <property type="evidence" value="ECO:0007669"/>
    <property type="project" value="TreeGrafter"/>
</dbReference>
<dbReference type="GO" id="GO:0006405">
    <property type="term" value="P:RNA export from nucleus"/>
    <property type="evidence" value="ECO:0007669"/>
    <property type="project" value="TreeGrafter"/>
</dbReference>
<dbReference type="STRING" id="62062.ENSHHUP00000000885"/>
<keyword evidence="3" id="KW-1185">Reference proteome</keyword>
<sequence length="324" mass="36689">MAEGTDHTTGINRSRVGRCVCVCVFVCMCSWLSAKTFYVMSGLPVLPKHQLLYIEKCPIPCFSPPPCPPSLQLSFCVYTILGVVKRARWPADLEEAKAGGFVAGYTPTGAPIYRNPCTPQVLALLPNLLALIRTHNNLFLPENMCRLSETFSRAYEVIEVERKVVLGLTQPVLDIYDSPVYKTHLERMQGFFCSLYDNCYHILGNAGLSLQQDFYTIEGLAEQIVGSALISLDNVPDHRLRPMLRVFLKQLVLSCPQEYYDRLLCPLLGPLFAYMLQRLNLRWQIINQRSTVRPTTMRQPTGRRSETWQCGVRTTTSTSARQRS</sequence>
<dbReference type="Pfam" id="PF19273">
    <property type="entry name" value="Exportin-5"/>
    <property type="match status" value="1"/>
</dbReference>
<dbReference type="GO" id="GO:0005049">
    <property type="term" value="F:nuclear export signal receptor activity"/>
    <property type="evidence" value="ECO:0007669"/>
    <property type="project" value="InterPro"/>
</dbReference>
<protein>
    <recommendedName>
        <fullName evidence="1">Exportin-5 C-terminal domain-containing protein</fullName>
    </recommendedName>
</protein>
<evidence type="ECO:0000313" key="3">
    <source>
        <dbReference type="Proteomes" id="UP000314982"/>
    </source>
</evidence>
<dbReference type="GO" id="GO:0005737">
    <property type="term" value="C:cytoplasm"/>
    <property type="evidence" value="ECO:0007669"/>
    <property type="project" value="TreeGrafter"/>
</dbReference>
<dbReference type="InterPro" id="IPR011989">
    <property type="entry name" value="ARM-like"/>
</dbReference>
<dbReference type="GO" id="GO:0042565">
    <property type="term" value="C:RNA nuclear export complex"/>
    <property type="evidence" value="ECO:0007669"/>
    <property type="project" value="TreeGrafter"/>
</dbReference>
<dbReference type="Ensembl" id="ENSHHUT00000000909.1">
    <property type="protein sequence ID" value="ENSHHUP00000000885.1"/>
    <property type="gene ID" value="ENSHHUG00000000617.1"/>
</dbReference>
<dbReference type="AlphaFoldDB" id="A0A4W5JRR0"/>
<feature type="domain" description="Exportin-5 C-terminal" evidence="1">
    <location>
        <begin position="77"/>
        <end position="297"/>
    </location>
</feature>
<dbReference type="PANTHER" id="PTHR11223">
    <property type="entry name" value="EXPORTIN 1/5"/>
    <property type="match status" value="1"/>
</dbReference>
<organism evidence="2 3">
    <name type="scientific">Hucho hucho</name>
    <name type="common">huchen</name>
    <dbReference type="NCBI Taxonomy" id="62062"/>
    <lineage>
        <taxon>Eukaryota</taxon>
        <taxon>Metazoa</taxon>
        <taxon>Chordata</taxon>
        <taxon>Craniata</taxon>
        <taxon>Vertebrata</taxon>
        <taxon>Euteleostomi</taxon>
        <taxon>Actinopterygii</taxon>
        <taxon>Neopterygii</taxon>
        <taxon>Teleostei</taxon>
        <taxon>Protacanthopterygii</taxon>
        <taxon>Salmoniformes</taxon>
        <taxon>Salmonidae</taxon>
        <taxon>Salmoninae</taxon>
        <taxon>Hucho</taxon>
    </lineage>
</organism>
<dbReference type="InterPro" id="IPR045065">
    <property type="entry name" value="XPO1/5"/>
</dbReference>
<dbReference type="GO" id="GO:0005634">
    <property type="term" value="C:nucleus"/>
    <property type="evidence" value="ECO:0007669"/>
    <property type="project" value="TreeGrafter"/>
</dbReference>
<dbReference type="GO" id="GO:0006611">
    <property type="term" value="P:protein export from nucleus"/>
    <property type="evidence" value="ECO:0007669"/>
    <property type="project" value="InterPro"/>
</dbReference>
<dbReference type="Gene3D" id="1.25.10.10">
    <property type="entry name" value="Leucine-rich Repeat Variant"/>
    <property type="match status" value="1"/>
</dbReference>
<dbReference type="PANTHER" id="PTHR11223:SF3">
    <property type="entry name" value="EXPORTIN-5"/>
    <property type="match status" value="1"/>
</dbReference>
<evidence type="ECO:0000259" key="1">
    <source>
        <dbReference type="Pfam" id="PF19273"/>
    </source>
</evidence>
<dbReference type="GeneTree" id="ENSGT00940000153408"/>
<accession>A0A4W5JRR0</accession>
<dbReference type="InterPro" id="IPR045478">
    <property type="entry name" value="Exportin-5_C"/>
</dbReference>